<feature type="repeat" description="PPR" evidence="3">
    <location>
        <begin position="358"/>
        <end position="392"/>
    </location>
</feature>
<dbReference type="Pfam" id="PF01535">
    <property type="entry name" value="PPR"/>
    <property type="match status" value="2"/>
</dbReference>
<protein>
    <submittedName>
        <fullName evidence="5">Pentatricopeptide repeat protein</fullName>
    </submittedName>
</protein>
<dbReference type="NCBIfam" id="TIGR00756">
    <property type="entry name" value="PPR"/>
    <property type="match status" value="13"/>
</dbReference>
<proteinExistence type="evidence at transcript level"/>
<keyword evidence="2" id="KW-0677">Repeat</keyword>
<feature type="repeat" description="PPR" evidence="3">
    <location>
        <begin position="393"/>
        <end position="427"/>
    </location>
</feature>
<dbReference type="Gene3D" id="1.25.40.10">
    <property type="entry name" value="Tetratricopeptide repeat domain"/>
    <property type="match status" value="8"/>
</dbReference>
<name>A0A678WDJ0_SALMI</name>
<keyword evidence="4" id="KW-0472">Membrane</keyword>
<dbReference type="Pfam" id="PF12854">
    <property type="entry name" value="PPR_1"/>
    <property type="match status" value="3"/>
</dbReference>
<sequence length="905" mass="102608">MEQAKMVAKAVLRNSDNPQLAWLLFKRTLASNIKDCSFSQHTLSLIVPILIRAHMFSQVDYLHRHLLLFPTPPHHALYSFVKMLAEAGRVQQAFSQFQSLRARLARAPPSILLYNLLIRASIKQNCPNYVSWLYKDIIFSKVKLQTYTFNLLIGALCDAGRLEDARHLFDRMPDRDCQPNEYTFGILARGYCRDGLVDKGLELLDLMKTMALVPTAVIYNTFISGFCKEGKDDEAERLVERMKEDGLSPNVVTFNTRISALCKAGKILEASRIFRDMQTSELGLPMPNAVTYNLMLDGFYREGMSAEAEALVISMKRDAIFSSVESYNIWLLGLVRTSKLFEAQAVLKGMVNDGVQPNAYSYNILINGLCKNGMLADARRVVSLMITGGVSPDVTTYSALLQGYCRKGRNVEANKILNEMIRAGCSPNAYTYNILLHSLWREGRTAEAERLMQKMNERGDGLDTVSCNIVIDGLCRSGNVDKAVEIVSEMWTHGSAALGNLGNSYIGLVDENRKKCLPDLITYSTIIKGLCRDGRLEEAKKKFTEMLGRNLYPDSTVYDIFLYNLCKRGKISSAFQVLKDMERKGCNKTLRTYNCLIFGLGVANQIYEMFGQLDEMKERGVSPNVSTYNIILNSLCEGQRSEEAAFILDEMLQKGVTPNLNSYKSLIKTFCRTGEFRPAQDVFEIAISVCGHKEVLYTLMFNELLLGGEILEAKQLFEAAIERCFDLGSFSYKDLIDKLCVNEKFDHAHDILKKMVQRGCRFDPALFMPVIDYLLSKGNKHEVNELTERMLAMGSNVEVKTMVHKDDKQLNHGRQHKDSGSDWQTILHRYECQTGIVTSLYTLLWNSCLLKYLALGVSLTVFHIFYFRTHFTYCLHSVSITFSSGISTSFFYPVFLTEMMEVLWR</sequence>
<feature type="repeat" description="PPR" evidence="3">
    <location>
        <begin position="145"/>
        <end position="179"/>
    </location>
</feature>
<dbReference type="InterPro" id="IPR002885">
    <property type="entry name" value="PPR_rpt"/>
</dbReference>
<accession>A0A678WDJ0</accession>
<feature type="repeat" description="PPR" evidence="3">
    <location>
        <begin position="250"/>
        <end position="284"/>
    </location>
</feature>
<evidence type="ECO:0000313" key="5">
    <source>
        <dbReference type="EMBL" id="AYM00599.1"/>
    </source>
</evidence>
<dbReference type="InterPro" id="IPR011990">
    <property type="entry name" value="TPR-like_helical_dom_sf"/>
</dbReference>
<dbReference type="AlphaFoldDB" id="A0A678WDJ0"/>
<comment type="similarity">
    <text evidence="1">Belongs to the PPR family. P subfamily.</text>
</comment>
<organism evidence="5">
    <name type="scientific">Salvia miltiorrhiza</name>
    <name type="common">Chinese sage</name>
    <dbReference type="NCBI Taxonomy" id="226208"/>
    <lineage>
        <taxon>Eukaryota</taxon>
        <taxon>Viridiplantae</taxon>
        <taxon>Streptophyta</taxon>
        <taxon>Embryophyta</taxon>
        <taxon>Tracheophyta</taxon>
        <taxon>Spermatophyta</taxon>
        <taxon>Magnoliopsida</taxon>
        <taxon>eudicotyledons</taxon>
        <taxon>Gunneridae</taxon>
        <taxon>Pentapetalae</taxon>
        <taxon>asterids</taxon>
        <taxon>lamiids</taxon>
        <taxon>Lamiales</taxon>
        <taxon>Lamiaceae</taxon>
        <taxon>Nepetoideae</taxon>
        <taxon>Mentheae</taxon>
        <taxon>Salviinae</taxon>
        <taxon>Salvia</taxon>
        <taxon>Salvia incertae sedis</taxon>
    </lineage>
</organism>
<feature type="repeat" description="PPR" evidence="3">
    <location>
        <begin position="519"/>
        <end position="553"/>
    </location>
</feature>
<feature type="repeat" description="PPR" evidence="3">
    <location>
        <begin position="323"/>
        <end position="357"/>
    </location>
</feature>
<reference evidence="5" key="2">
    <citation type="submission" date="2018-02" db="EMBL/GenBank/DDBJ databases">
        <authorList>
            <person name="Li H.Q."/>
            <person name="Lu S.F."/>
        </authorList>
    </citation>
    <scope>NUCLEOTIDE SEQUENCE</scope>
</reference>
<keyword evidence="4" id="KW-1133">Transmembrane helix</keyword>
<dbReference type="EMBL" id="MH004599">
    <property type="protein sequence ID" value="AYM00599.1"/>
    <property type="molecule type" value="mRNA"/>
</dbReference>
<feature type="repeat" description="PPR" evidence="3">
    <location>
        <begin position="728"/>
        <end position="762"/>
    </location>
</feature>
<feature type="repeat" description="PPR" evidence="3">
    <location>
        <begin position="463"/>
        <end position="497"/>
    </location>
</feature>
<feature type="repeat" description="PPR" evidence="3">
    <location>
        <begin position="428"/>
        <end position="462"/>
    </location>
</feature>
<reference evidence="5" key="1">
    <citation type="journal article" date="2018" name="Molecules">
        <title>The Pentatricopeptide Repeat Gene Family in Salvia miltiorrhiza: Genome-Wide Characterization and Expression Analysis.</title>
        <authorList>
            <person name="Li H."/>
            <person name="Li C."/>
            <person name="Deng Y."/>
            <person name="Jiang X."/>
            <person name="Lu S."/>
        </authorList>
    </citation>
    <scope>NUCLEOTIDE SEQUENCE</scope>
</reference>
<dbReference type="PROSITE" id="PS51375">
    <property type="entry name" value="PPR"/>
    <property type="match status" value="15"/>
</dbReference>
<feature type="transmembrane region" description="Helical" evidence="4">
    <location>
        <begin position="849"/>
        <end position="867"/>
    </location>
</feature>
<feature type="repeat" description="PPR" evidence="3">
    <location>
        <begin position="589"/>
        <end position="623"/>
    </location>
</feature>
<dbReference type="Pfam" id="PF13041">
    <property type="entry name" value="PPR_2"/>
    <property type="match status" value="5"/>
</dbReference>
<feature type="transmembrane region" description="Helical" evidence="4">
    <location>
        <begin position="874"/>
        <end position="895"/>
    </location>
</feature>
<evidence type="ECO:0000256" key="4">
    <source>
        <dbReference type="SAM" id="Phobius"/>
    </source>
</evidence>
<dbReference type="PANTHER" id="PTHR47941">
    <property type="entry name" value="PENTATRICOPEPTIDE REPEAT-CONTAINING PROTEIN 3, MITOCHONDRIAL"/>
    <property type="match status" value="1"/>
</dbReference>
<keyword evidence="4" id="KW-0812">Transmembrane</keyword>
<feature type="repeat" description="PPR" evidence="3">
    <location>
        <begin position="288"/>
        <end position="322"/>
    </location>
</feature>
<feature type="repeat" description="PPR" evidence="3">
    <location>
        <begin position="624"/>
        <end position="658"/>
    </location>
</feature>
<evidence type="ECO:0000256" key="1">
    <source>
        <dbReference type="ARBA" id="ARBA00007626"/>
    </source>
</evidence>
<feature type="repeat" description="PPR" evidence="3">
    <location>
        <begin position="180"/>
        <end position="214"/>
    </location>
</feature>
<evidence type="ECO:0000256" key="3">
    <source>
        <dbReference type="PROSITE-ProRule" id="PRU00708"/>
    </source>
</evidence>
<dbReference type="Pfam" id="PF13812">
    <property type="entry name" value="PPR_3"/>
    <property type="match status" value="1"/>
</dbReference>
<evidence type="ECO:0000256" key="2">
    <source>
        <dbReference type="ARBA" id="ARBA00022737"/>
    </source>
</evidence>
<feature type="repeat" description="PPR" evidence="3">
    <location>
        <begin position="554"/>
        <end position="588"/>
    </location>
</feature>
<feature type="repeat" description="PPR" evidence="3">
    <location>
        <begin position="215"/>
        <end position="249"/>
    </location>
</feature>
<dbReference type="SUPFAM" id="SSF48452">
    <property type="entry name" value="TPR-like"/>
    <property type="match status" value="1"/>
</dbReference>